<organism evidence="2 3">
    <name type="scientific">Halopseudomonas pertucinogena</name>
    <dbReference type="NCBI Taxonomy" id="86175"/>
    <lineage>
        <taxon>Bacteria</taxon>
        <taxon>Pseudomonadati</taxon>
        <taxon>Pseudomonadota</taxon>
        <taxon>Gammaproteobacteria</taxon>
        <taxon>Pseudomonadales</taxon>
        <taxon>Pseudomonadaceae</taxon>
        <taxon>Halopseudomonas</taxon>
    </lineage>
</organism>
<feature type="compositionally biased region" description="Polar residues" evidence="1">
    <location>
        <begin position="64"/>
        <end position="79"/>
    </location>
</feature>
<accession>A0ABQ2CRF8</accession>
<proteinExistence type="predicted"/>
<evidence type="ECO:0000313" key="3">
    <source>
        <dbReference type="Proteomes" id="UP000633263"/>
    </source>
</evidence>
<comment type="caution">
    <text evidence="2">The sequence shown here is derived from an EMBL/GenBank/DDBJ whole genome shotgun (WGS) entry which is preliminary data.</text>
</comment>
<feature type="region of interest" description="Disordered" evidence="1">
    <location>
        <begin position="59"/>
        <end position="79"/>
    </location>
</feature>
<evidence type="ECO:0000256" key="1">
    <source>
        <dbReference type="SAM" id="MobiDB-lite"/>
    </source>
</evidence>
<evidence type="ECO:0000313" key="2">
    <source>
        <dbReference type="EMBL" id="GGJ05801.1"/>
    </source>
</evidence>
<dbReference type="Proteomes" id="UP000633263">
    <property type="component" value="Unassembled WGS sequence"/>
</dbReference>
<protein>
    <submittedName>
        <fullName evidence="2">Uncharacterized protein</fullName>
    </submittedName>
</protein>
<gene>
    <name evidence="2" type="ORF">GCM10009083_23400</name>
</gene>
<reference evidence="3" key="1">
    <citation type="journal article" date="2019" name="Int. J. Syst. Evol. Microbiol.">
        <title>The Global Catalogue of Microorganisms (GCM) 10K type strain sequencing project: providing services to taxonomists for standard genome sequencing and annotation.</title>
        <authorList>
            <consortium name="The Broad Institute Genomics Platform"/>
            <consortium name="The Broad Institute Genome Sequencing Center for Infectious Disease"/>
            <person name="Wu L."/>
            <person name="Ma J."/>
        </authorList>
    </citation>
    <scope>NUCLEOTIDE SEQUENCE [LARGE SCALE GENOMIC DNA]</scope>
    <source>
        <strain evidence="3">JCM 11590</strain>
    </source>
</reference>
<sequence>MLPRQLDGLGQTLGMGSKGFAIKGQTLREHATHRLAVVEELLERSLAFAFRRVRVGRTAAATGQNKAQGSGQQNSGIWN</sequence>
<dbReference type="EMBL" id="BMNN01000005">
    <property type="protein sequence ID" value="GGJ05801.1"/>
    <property type="molecule type" value="Genomic_DNA"/>
</dbReference>
<name>A0ABQ2CRF8_9GAMM</name>
<keyword evidence="3" id="KW-1185">Reference proteome</keyword>